<dbReference type="AlphaFoldDB" id="A0A443HKE4"/>
<dbReference type="Gene3D" id="2.40.110.10">
    <property type="entry name" value="Butyryl-CoA Dehydrogenase, subunit A, domain 2"/>
    <property type="match status" value="1"/>
</dbReference>
<accession>A0A443HKE4</accession>
<dbReference type="InterPro" id="IPR046373">
    <property type="entry name" value="Acyl-CoA_Oxase/DH_mid-dom_sf"/>
</dbReference>
<comment type="caution">
    <text evidence="7">The sequence shown here is derived from an EMBL/GenBank/DDBJ whole genome shotgun (WGS) entry which is preliminary data.</text>
</comment>
<evidence type="ECO:0000256" key="3">
    <source>
        <dbReference type="ARBA" id="ARBA00022630"/>
    </source>
</evidence>
<dbReference type="InterPro" id="IPR036250">
    <property type="entry name" value="AcylCo_DH-like_C"/>
</dbReference>
<evidence type="ECO:0000256" key="1">
    <source>
        <dbReference type="ARBA" id="ARBA00001974"/>
    </source>
</evidence>
<dbReference type="InterPro" id="IPR009100">
    <property type="entry name" value="AcylCoA_DH/oxidase_NM_dom_sf"/>
</dbReference>
<sequence>MIDFTLTPSQRELQQSTRTFAQTHLSTAPSLYSSHGDQRSRFESILPLYRRAVCSGLIKAQIPIPFGGTNASLIDAAIQLEELYAVETSVSLTIFANGLGLTPLILAGSEEQRGKFLEPFLREDGEPLASLMHSEPEGTANWLEKGGKGLQTTARREDGGDGWVINGEKLWTTNSSGWDGKGADLQCVVCRYSPDGSPQDPSADPASSILILIVTREVIAQNPPTAYTILSEPELAGHVAVTNPHTRFTNFRVPESHLLCPPGTGAAVVEQAFTSSAALVGAMAVGLMRAAFEAALKFAKEDSRGGANPIIYHQSVADLLMDMKMKADSTRLVTWKALHCLQSSGPEVDFNARFEGCLQAKIFGSEAAVQCVMDGMKVVGMTSYNKDQPFSRLLNDAICLPLFDGGNVGIRRRQMEKIFQDEQYKPWVATYGA</sequence>
<dbReference type="SUPFAM" id="SSF47203">
    <property type="entry name" value="Acyl-CoA dehydrogenase C-terminal domain-like"/>
    <property type="match status" value="1"/>
</dbReference>
<evidence type="ECO:0000313" key="8">
    <source>
        <dbReference type="Proteomes" id="UP000283841"/>
    </source>
</evidence>
<evidence type="ECO:0000259" key="6">
    <source>
        <dbReference type="Pfam" id="PF02771"/>
    </source>
</evidence>
<dbReference type="GO" id="GO:0003995">
    <property type="term" value="F:acyl-CoA dehydrogenase activity"/>
    <property type="evidence" value="ECO:0007669"/>
    <property type="project" value="TreeGrafter"/>
</dbReference>
<keyword evidence="4" id="KW-0274">FAD</keyword>
<name>A0A443HKE4_BYSSP</name>
<evidence type="ECO:0000256" key="4">
    <source>
        <dbReference type="ARBA" id="ARBA00022827"/>
    </source>
</evidence>
<proteinExistence type="inferred from homology"/>
<dbReference type="InterPro" id="IPR009075">
    <property type="entry name" value="AcylCo_DH/oxidase_C"/>
</dbReference>
<dbReference type="RefSeq" id="XP_028481977.1">
    <property type="nucleotide sequence ID" value="XM_028634194.1"/>
</dbReference>
<dbReference type="Proteomes" id="UP000283841">
    <property type="component" value="Unassembled WGS sequence"/>
</dbReference>
<comment type="cofactor">
    <cofactor evidence="1">
        <name>FAD</name>
        <dbReference type="ChEBI" id="CHEBI:57692"/>
    </cofactor>
</comment>
<dbReference type="Pfam" id="PF02771">
    <property type="entry name" value="Acyl-CoA_dh_N"/>
    <property type="match status" value="1"/>
</dbReference>
<dbReference type="InterPro" id="IPR013786">
    <property type="entry name" value="AcylCoA_DH/ox_N"/>
</dbReference>
<dbReference type="GO" id="GO:0033539">
    <property type="term" value="P:fatty acid beta-oxidation using acyl-CoA dehydrogenase"/>
    <property type="evidence" value="ECO:0007669"/>
    <property type="project" value="TreeGrafter"/>
</dbReference>
<feature type="domain" description="Acyl-CoA dehydrogenase/oxidase N-terminal" evidence="6">
    <location>
        <begin position="7"/>
        <end position="122"/>
    </location>
</feature>
<dbReference type="PANTHER" id="PTHR43884:SF12">
    <property type="entry name" value="ISOVALERYL-COA DEHYDROGENASE, MITOCHONDRIAL-RELATED"/>
    <property type="match status" value="1"/>
</dbReference>
<protein>
    <submittedName>
        <fullName evidence="7">Acyl-CoA dehydrogenase/oxidase</fullName>
    </submittedName>
</protein>
<dbReference type="GO" id="GO:0050660">
    <property type="term" value="F:flavin adenine dinucleotide binding"/>
    <property type="evidence" value="ECO:0007669"/>
    <property type="project" value="InterPro"/>
</dbReference>
<dbReference type="GeneID" id="39603471"/>
<evidence type="ECO:0000313" key="7">
    <source>
        <dbReference type="EMBL" id="RWQ92332.1"/>
    </source>
</evidence>
<keyword evidence="8" id="KW-1185">Reference proteome</keyword>
<evidence type="ECO:0000259" key="5">
    <source>
        <dbReference type="Pfam" id="PF00441"/>
    </source>
</evidence>
<reference evidence="7 8" key="1">
    <citation type="journal article" date="2018" name="Front. Microbiol.">
        <title>Genomic and genetic insights into a cosmopolitan fungus, Paecilomyces variotii (Eurotiales).</title>
        <authorList>
            <person name="Urquhart A.S."/>
            <person name="Mondo S.J."/>
            <person name="Makela M.R."/>
            <person name="Hane J.K."/>
            <person name="Wiebenga A."/>
            <person name="He G."/>
            <person name="Mihaltcheva S."/>
            <person name="Pangilinan J."/>
            <person name="Lipzen A."/>
            <person name="Barry K."/>
            <person name="de Vries R.P."/>
            <person name="Grigoriev I.V."/>
            <person name="Idnurm A."/>
        </authorList>
    </citation>
    <scope>NUCLEOTIDE SEQUENCE [LARGE SCALE GENOMIC DNA]</scope>
    <source>
        <strain evidence="7 8">CBS 101075</strain>
    </source>
</reference>
<dbReference type="SUPFAM" id="SSF56645">
    <property type="entry name" value="Acyl-CoA dehydrogenase NM domain-like"/>
    <property type="match status" value="1"/>
</dbReference>
<dbReference type="PANTHER" id="PTHR43884">
    <property type="entry name" value="ACYL-COA DEHYDROGENASE"/>
    <property type="match status" value="1"/>
</dbReference>
<dbReference type="Gene3D" id="1.10.540.10">
    <property type="entry name" value="Acyl-CoA dehydrogenase/oxidase, N-terminal domain"/>
    <property type="match status" value="1"/>
</dbReference>
<dbReference type="Gene3D" id="1.20.140.10">
    <property type="entry name" value="Butyryl-CoA Dehydrogenase, subunit A, domain 3"/>
    <property type="match status" value="1"/>
</dbReference>
<organism evidence="7 8">
    <name type="scientific">Byssochlamys spectabilis</name>
    <name type="common">Paecilomyces variotii</name>
    <dbReference type="NCBI Taxonomy" id="264951"/>
    <lineage>
        <taxon>Eukaryota</taxon>
        <taxon>Fungi</taxon>
        <taxon>Dikarya</taxon>
        <taxon>Ascomycota</taxon>
        <taxon>Pezizomycotina</taxon>
        <taxon>Eurotiomycetes</taxon>
        <taxon>Eurotiomycetidae</taxon>
        <taxon>Eurotiales</taxon>
        <taxon>Thermoascaceae</taxon>
        <taxon>Paecilomyces</taxon>
    </lineage>
</organism>
<dbReference type="InterPro" id="IPR037069">
    <property type="entry name" value="AcylCoA_DH/ox_N_sf"/>
</dbReference>
<gene>
    <name evidence="7" type="ORF">C8Q69DRAFT_94611</name>
</gene>
<dbReference type="STRING" id="264951.A0A443HKE4"/>
<dbReference type="VEuPathDB" id="FungiDB:C8Q69DRAFT_94611"/>
<dbReference type="Pfam" id="PF00441">
    <property type="entry name" value="Acyl-CoA_dh_1"/>
    <property type="match status" value="1"/>
</dbReference>
<comment type="similarity">
    <text evidence="2">Belongs to the acyl-CoA dehydrogenase family.</text>
</comment>
<dbReference type="EMBL" id="RCNU01000013">
    <property type="protein sequence ID" value="RWQ92332.1"/>
    <property type="molecule type" value="Genomic_DNA"/>
</dbReference>
<evidence type="ECO:0000256" key="2">
    <source>
        <dbReference type="ARBA" id="ARBA00009347"/>
    </source>
</evidence>
<dbReference type="GO" id="GO:0046359">
    <property type="term" value="P:butyrate catabolic process"/>
    <property type="evidence" value="ECO:0007669"/>
    <property type="project" value="TreeGrafter"/>
</dbReference>
<keyword evidence="3" id="KW-0285">Flavoprotein</keyword>
<feature type="domain" description="Acyl-CoA dehydrogenase/oxidase C-terminal" evidence="5">
    <location>
        <begin position="263"/>
        <end position="412"/>
    </location>
</feature>
<dbReference type="CDD" id="cd00567">
    <property type="entry name" value="ACAD"/>
    <property type="match status" value="1"/>
</dbReference>